<feature type="chain" id="PRO_5022028779" description="Thioredoxin-like fold domain-containing protein" evidence="1">
    <location>
        <begin position="20"/>
        <end position="168"/>
    </location>
</feature>
<reference evidence="3 4" key="1">
    <citation type="submission" date="2019-07" db="EMBL/GenBank/DDBJ databases">
        <title>The pathways for chlorine oxyanion respiration interact through the shared metabolite chlorate.</title>
        <authorList>
            <person name="Barnum T.P."/>
            <person name="Cheng Y."/>
            <person name="Hill K.A."/>
            <person name="Lucas L.N."/>
            <person name="Carlson H.K."/>
            <person name="Coates J.D."/>
        </authorList>
    </citation>
    <scope>NUCLEOTIDE SEQUENCE [LARGE SCALE GENOMIC DNA]</scope>
    <source>
        <strain evidence="3">BK-3</strain>
    </source>
</reference>
<dbReference type="Pfam" id="PF13098">
    <property type="entry name" value="Thioredoxin_2"/>
    <property type="match status" value="1"/>
</dbReference>
<keyword evidence="1" id="KW-0732">Signal</keyword>
<evidence type="ECO:0000313" key="3">
    <source>
        <dbReference type="EMBL" id="TVT53568.1"/>
    </source>
</evidence>
<name>A0A558CXQ6_9GAMM</name>
<evidence type="ECO:0000256" key="1">
    <source>
        <dbReference type="SAM" id="SignalP"/>
    </source>
</evidence>
<protein>
    <recommendedName>
        <fullName evidence="2">Thioredoxin-like fold domain-containing protein</fullName>
    </recommendedName>
</protein>
<evidence type="ECO:0000313" key="4">
    <source>
        <dbReference type="Proteomes" id="UP000317355"/>
    </source>
</evidence>
<dbReference type="InterPro" id="IPR036249">
    <property type="entry name" value="Thioredoxin-like_sf"/>
</dbReference>
<feature type="domain" description="Thioredoxin-like fold" evidence="2">
    <location>
        <begin position="45"/>
        <end position="146"/>
    </location>
</feature>
<gene>
    <name evidence="3" type="ORF">FHK82_11595</name>
</gene>
<dbReference type="InterPro" id="IPR012336">
    <property type="entry name" value="Thioredoxin-like_fold"/>
</dbReference>
<dbReference type="AlphaFoldDB" id="A0A558CXQ6"/>
<evidence type="ECO:0000259" key="2">
    <source>
        <dbReference type="Pfam" id="PF13098"/>
    </source>
</evidence>
<organism evidence="3 4">
    <name type="scientific">Sedimenticola thiotaurini</name>
    <dbReference type="NCBI Taxonomy" id="1543721"/>
    <lineage>
        <taxon>Bacteria</taxon>
        <taxon>Pseudomonadati</taxon>
        <taxon>Pseudomonadota</taxon>
        <taxon>Gammaproteobacteria</taxon>
        <taxon>Chromatiales</taxon>
        <taxon>Sedimenticolaceae</taxon>
        <taxon>Sedimenticola</taxon>
    </lineage>
</organism>
<feature type="signal peptide" evidence="1">
    <location>
        <begin position="1"/>
        <end position="19"/>
    </location>
</feature>
<dbReference type="EMBL" id="VMRY01000054">
    <property type="protein sequence ID" value="TVT53568.1"/>
    <property type="molecule type" value="Genomic_DNA"/>
</dbReference>
<dbReference type="Proteomes" id="UP000317355">
    <property type="component" value="Unassembled WGS sequence"/>
</dbReference>
<dbReference type="Gene3D" id="3.40.30.10">
    <property type="entry name" value="Glutaredoxin"/>
    <property type="match status" value="1"/>
</dbReference>
<dbReference type="SUPFAM" id="SSF52833">
    <property type="entry name" value="Thioredoxin-like"/>
    <property type="match status" value="1"/>
</dbReference>
<proteinExistence type="predicted"/>
<sequence length="168" mass="18855">MKYLVTFVGLLTFLSLAVASDDEPKHATPVSVTAATNLFKDGNRAKEEDRAILLLVSQEHCSFCVQIKQEVIGPMIRGGSYAKRLIIRELLLDTGSDVIDFNGSRRTNHDFSYDYHVTLTPTLLFLDGKGNELTEKMVGIQTPDMFYYYVEQSIQEALSSLDSQTKTH</sequence>
<accession>A0A558CXQ6</accession>
<comment type="caution">
    <text evidence="3">The sequence shown here is derived from an EMBL/GenBank/DDBJ whole genome shotgun (WGS) entry which is preliminary data.</text>
</comment>